<accession>A0A9X3MYK1</accession>
<protein>
    <submittedName>
        <fullName evidence="8">RNA polymerase sigma factor</fullName>
    </submittedName>
</protein>
<evidence type="ECO:0000256" key="4">
    <source>
        <dbReference type="ARBA" id="ARBA00023125"/>
    </source>
</evidence>
<keyword evidence="5" id="KW-0804">Transcription</keyword>
<dbReference type="Gene3D" id="1.10.10.10">
    <property type="entry name" value="Winged helix-like DNA-binding domain superfamily/Winged helix DNA-binding domain"/>
    <property type="match status" value="1"/>
</dbReference>
<keyword evidence="9" id="KW-1185">Reference proteome</keyword>
<dbReference type="InterPro" id="IPR013324">
    <property type="entry name" value="RNA_pol_sigma_r3/r4-like"/>
</dbReference>
<dbReference type="InterPro" id="IPR013249">
    <property type="entry name" value="RNA_pol_sigma70_r4_t2"/>
</dbReference>
<evidence type="ECO:0000256" key="2">
    <source>
        <dbReference type="ARBA" id="ARBA00023015"/>
    </source>
</evidence>
<feature type="domain" description="RNA polymerase sigma-70 region 2" evidence="6">
    <location>
        <begin position="38"/>
        <end position="99"/>
    </location>
</feature>
<evidence type="ECO:0000259" key="6">
    <source>
        <dbReference type="Pfam" id="PF04542"/>
    </source>
</evidence>
<dbReference type="PANTHER" id="PTHR43133">
    <property type="entry name" value="RNA POLYMERASE ECF-TYPE SIGMA FACTO"/>
    <property type="match status" value="1"/>
</dbReference>
<dbReference type="InterPro" id="IPR007627">
    <property type="entry name" value="RNA_pol_sigma70_r2"/>
</dbReference>
<dbReference type="SUPFAM" id="SSF88659">
    <property type="entry name" value="Sigma3 and sigma4 domains of RNA polymerase sigma factors"/>
    <property type="match status" value="1"/>
</dbReference>
<dbReference type="PANTHER" id="PTHR43133:SF8">
    <property type="entry name" value="RNA POLYMERASE SIGMA FACTOR HI_1459-RELATED"/>
    <property type="match status" value="1"/>
</dbReference>
<keyword evidence="3" id="KW-0731">Sigma factor</keyword>
<dbReference type="InterPro" id="IPR039425">
    <property type="entry name" value="RNA_pol_sigma-70-like"/>
</dbReference>
<evidence type="ECO:0000313" key="9">
    <source>
        <dbReference type="Proteomes" id="UP001149140"/>
    </source>
</evidence>
<name>A0A9X3MYK1_9ACTN</name>
<dbReference type="Proteomes" id="UP001149140">
    <property type="component" value="Unassembled WGS sequence"/>
</dbReference>
<dbReference type="NCBIfam" id="TIGR02937">
    <property type="entry name" value="sigma70-ECF"/>
    <property type="match status" value="1"/>
</dbReference>
<reference evidence="8" key="1">
    <citation type="submission" date="2022-10" db="EMBL/GenBank/DDBJ databases">
        <title>The WGS of Solirubrobacter ginsenosidimutans DSM 21036.</title>
        <authorList>
            <person name="Jiang Z."/>
        </authorList>
    </citation>
    <scope>NUCLEOTIDE SEQUENCE</scope>
    <source>
        <strain evidence="8">DSM 21036</strain>
    </source>
</reference>
<evidence type="ECO:0000313" key="8">
    <source>
        <dbReference type="EMBL" id="MDA0164006.1"/>
    </source>
</evidence>
<dbReference type="InterPro" id="IPR036388">
    <property type="entry name" value="WH-like_DNA-bd_sf"/>
</dbReference>
<evidence type="ECO:0000259" key="7">
    <source>
        <dbReference type="Pfam" id="PF08281"/>
    </source>
</evidence>
<dbReference type="RefSeq" id="WP_270043254.1">
    <property type="nucleotide sequence ID" value="NZ_JAPDOD010000029.1"/>
</dbReference>
<dbReference type="Gene3D" id="1.10.1740.10">
    <property type="match status" value="1"/>
</dbReference>
<dbReference type="InterPro" id="IPR013325">
    <property type="entry name" value="RNA_pol_sigma_r2"/>
</dbReference>
<dbReference type="SUPFAM" id="SSF88946">
    <property type="entry name" value="Sigma2 domain of RNA polymerase sigma factors"/>
    <property type="match status" value="1"/>
</dbReference>
<dbReference type="GO" id="GO:0016987">
    <property type="term" value="F:sigma factor activity"/>
    <property type="evidence" value="ECO:0007669"/>
    <property type="project" value="UniProtKB-KW"/>
</dbReference>
<feature type="domain" description="RNA polymerase sigma factor 70 region 4 type 2" evidence="7">
    <location>
        <begin position="123"/>
        <end position="171"/>
    </location>
</feature>
<dbReference type="GO" id="GO:0003677">
    <property type="term" value="F:DNA binding"/>
    <property type="evidence" value="ECO:0007669"/>
    <property type="project" value="UniProtKB-KW"/>
</dbReference>
<gene>
    <name evidence="8" type="ORF">OM076_27285</name>
</gene>
<dbReference type="GO" id="GO:0006352">
    <property type="term" value="P:DNA-templated transcription initiation"/>
    <property type="evidence" value="ECO:0007669"/>
    <property type="project" value="InterPro"/>
</dbReference>
<dbReference type="Pfam" id="PF04542">
    <property type="entry name" value="Sigma70_r2"/>
    <property type="match status" value="1"/>
</dbReference>
<comment type="similarity">
    <text evidence="1">Belongs to the sigma-70 factor family. ECF subfamily.</text>
</comment>
<dbReference type="EMBL" id="JAPDOD010000029">
    <property type="protein sequence ID" value="MDA0164006.1"/>
    <property type="molecule type" value="Genomic_DNA"/>
</dbReference>
<dbReference type="AlphaFoldDB" id="A0A9X3MYK1"/>
<dbReference type="InterPro" id="IPR014284">
    <property type="entry name" value="RNA_pol_sigma-70_dom"/>
</dbReference>
<dbReference type="Pfam" id="PF08281">
    <property type="entry name" value="Sigma70_r4_2"/>
    <property type="match status" value="1"/>
</dbReference>
<keyword evidence="4" id="KW-0238">DNA-binding</keyword>
<organism evidence="8 9">
    <name type="scientific">Solirubrobacter ginsenosidimutans</name>
    <dbReference type="NCBI Taxonomy" id="490573"/>
    <lineage>
        <taxon>Bacteria</taxon>
        <taxon>Bacillati</taxon>
        <taxon>Actinomycetota</taxon>
        <taxon>Thermoleophilia</taxon>
        <taxon>Solirubrobacterales</taxon>
        <taxon>Solirubrobacteraceae</taxon>
        <taxon>Solirubrobacter</taxon>
    </lineage>
</organism>
<evidence type="ECO:0000256" key="1">
    <source>
        <dbReference type="ARBA" id="ARBA00010641"/>
    </source>
</evidence>
<proteinExistence type="inferred from homology"/>
<sequence length="181" mass="19725">MASKDHAQPAHPRVIAAPLLAVRATDSRTDLAARALAVARSTALGVLGDHAAAEDVAQEVAIVAVQRARSLRDPAKLDAWLHKVAVRKAIDETRKRSRRRTVELTEQHDFPAEERGSTAHALALLAPLPPRQRAALTLRYVHDLPDDAIARALGCRPATVRSLLSRGRDALRETLETSDDR</sequence>
<evidence type="ECO:0000256" key="3">
    <source>
        <dbReference type="ARBA" id="ARBA00023082"/>
    </source>
</evidence>
<comment type="caution">
    <text evidence="8">The sequence shown here is derived from an EMBL/GenBank/DDBJ whole genome shotgun (WGS) entry which is preliminary data.</text>
</comment>
<keyword evidence="2" id="KW-0805">Transcription regulation</keyword>
<evidence type="ECO:0000256" key="5">
    <source>
        <dbReference type="ARBA" id="ARBA00023163"/>
    </source>
</evidence>